<name>A0ABZ2BVX8_9RHOB</name>
<reference evidence="2" key="2">
    <citation type="submission" date="2024-01" db="EMBL/GenBank/DDBJ databases">
        <title>Roseobacter fucihabitans sp. nov., isolated from the brown alga Fucus spiralis.</title>
        <authorList>
            <person name="Hahnke S."/>
            <person name="Berger M."/>
            <person name="Schlingloff A."/>
            <person name="Athale I."/>
            <person name="Neumann-Schaal M."/>
            <person name="Adenaya A."/>
            <person name="Poehlein A."/>
            <person name="Daniel R."/>
            <person name="Pertersen J."/>
            <person name="Brinkhoff T."/>
        </authorList>
    </citation>
    <scope>NUCLEOTIDE SEQUENCE [LARGE SCALE GENOMIC DNA]</scope>
    <source>
        <strain evidence="2">B14</strain>
    </source>
</reference>
<protein>
    <submittedName>
        <fullName evidence="1">Uncharacterized protein</fullName>
    </submittedName>
</protein>
<accession>A0ABZ2BVX8</accession>
<gene>
    <name evidence="1" type="ORF">ROLI_024080</name>
</gene>
<evidence type="ECO:0000313" key="1">
    <source>
        <dbReference type="EMBL" id="WVX49317.1"/>
    </source>
</evidence>
<proteinExistence type="predicted"/>
<keyword evidence="2" id="KW-1185">Reference proteome</keyword>
<dbReference type="Proteomes" id="UP001318682">
    <property type="component" value="Chromosome"/>
</dbReference>
<evidence type="ECO:0000313" key="2">
    <source>
        <dbReference type="Proteomes" id="UP001318682"/>
    </source>
</evidence>
<organism evidence="1 2">
    <name type="scientific">Roseobacter fucihabitans</name>
    <dbReference type="NCBI Taxonomy" id="1537242"/>
    <lineage>
        <taxon>Bacteria</taxon>
        <taxon>Pseudomonadati</taxon>
        <taxon>Pseudomonadota</taxon>
        <taxon>Alphaproteobacteria</taxon>
        <taxon>Rhodobacterales</taxon>
        <taxon>Roseobacteraceae</taxon>
        <taxon>Roseobacter</taxon>
    </lineage>
</organism>
<reference evidence="1 2" key="1">
    <citation type="submission" date="2015-07" db="EMBL/GenBank/DDBJ databases">
        <authorList>
            <person name="Voget S."/>
            <person name="Dogs M."/>
            <person name="Brinkhoff T.H."/>
            <person name="Daniel R."/>
        </authorList>
    </citation>
    <scope>NUCLEOTIDE SEQUENCE [LARGE SCALE GENOMIC DNA]</scope>
    <source>
        <strain evidence="1 2">B14</strain>
    </source>
</reference>
<dbReference type="EMBL" id="CP143423">
    <property type="protein sequence ID" value="WVX49317.1"/>
    <property type="molecule type" value="Genomic_DNA"/>
</dbReference>
<sequence length="224" mass="24831">MTAAEQICSAQRIDLEGLQGIQDILLMLAIDHSKILERVAVQGSLMQRTGGKNWSAFQFEDDGKPWALGDDIARASFVADAIAILELPEHRKREADWYTSIRVHPITGEETEIVQATIYVEASAESELTFGPSEGLERQVVQRVLEVGIACNAKERIVEICARGGKKMRDEYASSFSKHFAPQSAPPVETPRRDVLLANLRSHPSFPTEPADRIAEVEVSSLEF</sequence>